<feature type="domain" description="CRISPR associated protein Cas6 C-terminal" evidence="4">
    <location>
        <begin position="35"/>
        <end position="156"/>
    </location>
</feature>
<dbReference type="GO" id="GO:0016788">
    <property type="term" value="F:hydrolase activity, acting on ester bonds"/>
    <property type="evidence" value="ECO:0007669"/>
    <property type="project" value="InterPro"/>
</dbReference>
<keyword evidence="2" id="KW-0694">RNA-binding</keyword>
<dbReference type="GO" id="GO:0003723">
    <property type="term" value="F:RNA binding"/>
    <property type="evidence" value="ECO:0007669"/>
    <property type="project" value="UniProtKB-KW"/>
</dbReference>
<sequence length="165" mass="18752">MEGLFRRQIFEIGDKKSTVQFVVRSVEVLPSPCYSDEMYFATLSPLCIKLRNDRGGIDYLSPMDVRAKYLLVKGLLDRYRAAYQKDLPCAIEECEFEVLNEPKSVLVTIKSGTSQQTRVRGYMTQFKIKAPVELLQLMYESGAGNQCAQGFGCLRVLNQQNNKGF</sequence>
<dbReference type="GO" id="GO:0051607">
    <property type="term" value="P:defense response to virus"/>
    <property type="evidence" value="ECO:0007669"/>
    <property type="project" value="UniProtKB-KW"/>
</dbReference>
<dbReference type="InterPro" id="IPR010156">
    <property type="entry name" value="CRISPR-assoc_prot_Cas6"/>
</dbReference>
<dbReference type="InterPro" id="IPR049435">
    <property type="entry name" value="Cas_Cas6_C"/>
</dbReference>
<evidence type="ECO:0000313" key="5">
    <source>
        <dbReference type="EMBL" id="EJX05825.1"/>
    </source>
</evidence>
<dbReference type="Pfam" id="PF01881">
    <property type="entry name" value="Cas_Cas6_C"/>
    <property type="match status" value="1"/>
</dbReference>
<comment type="caution">
    <text evidence="5">The sequence shown here is derived from an EMBL/GenBank/DDBJ whole genome shotgun (WGS) entry which is preliminary data.</text>
</comment>
<proteinExistence type="inferred from homology"/>
<dbReference type="NCBIfam" id="TIGR01877">
    <property type="entry name" value="cas_cas6"/>
    <property type="match status" value="1"/>
</dbReference>
<accession>J9GYC3</accession>
<organism evidence="5">
    <name type="scientific">gut metagenome</name>
    <dbReference type="NCBI Taxonomy" id="749906"/>
    <lineage>
        <taxon>unclassified sequences</taxon>
        <taxon>metagenomes</taxon>
        <taxon>organismal metagenomes</taxon>
    </lineage>
</organism>
<evidence type="ECO:0000256" key="3">
    <source>
        <dbReference type="ARBA" id="ARBA00023118"/>
    </source>
</evidence>
<gene>
    <name evidence="5" type="ORF">EVA_06068</name>
</gene>
<reference evidence="5" key="1">
    <citation type="journal article" date="2012" name="PLoS ONE">
        <title>Gene sets for utilization of primary and secondary nutrition supplies in the distal gut of endangered iberian lynx.</title>
        <authorList>
            <person name="Alcaide M."/>
            <person name="Messina E."/>
            <person name="Richter M."/>
            <person name="Bargiela R."/>
            <person name="Peplies J."/>
            <person name="Huws S.A."/>
            <person name="Newbold C.J."/>
            <person name="Golyshin P.N."/>
            <person name="Simon M.A."/>
            <person name="Lopez G."/>
            <person name="Yakimov M.M."/>
            <person name="Ferrer M."/>
        </authorList>
    </citation>
    <scope>NUCLEOTIDE SEQUENCE</scope>
</reference>
<evidence type="ECO:0000256" key="2">
    <source>
        <dbReference type="ARBA" id="ARBA00022884"/>
    </source>
</evidence>
<keyword evidence="3" id="KW-0051">Antiviral defense</keyword>
<dbReference type="AlphaFoldDB" id="J9GYC3"/>
<comment type="similarity">
    <text evidence="1">Belongs to the CRISPR-associated protein Cas6/Cse3/CasE family.</text>
</comment>
<evidence type="ECO:0000259" key="4">
    <source>
        <dbReference type="Pfam" id="PF01881"/>
    </source>
</evidence>
<dbReference type="EMBL" id="AMCI01001349">
    <property type="protein sequence ID" value="EJX05825.1"/>
    <property type="molecule type" value="Genomic_DNA"/>
</dbReference>
<evidence type="ECO:0000256" key="1">
    <source>
        <dbReference type="ARBA" id="ARBA00005937"/>
    </source>
</evidence>
<name>J9GYC3_9ZZZZ</name>
<dbReference type="PANTHER" id="PTHR36984">
    <property type="entry name" value="CRISPR-ASSOCIATED ENDORIBONUCLEASE CAS6 1"/>
    <property type="match status" value="1"/>
</dbReference>
<dbReference type="Gene3D" id="3.30.70.1900">
    <property type="match status" value="1"/>
</dbReference>
<protein>
    <submittedName>
        <fullName evidence="5">Crispr-associated protein Cas6</fullName>
    </submittedName>
</protein>
<dbReference type="PANTHER" id="PTHR36984:SF1">
    <property type="entry name" value="CRISPR-ASSOCIATED ENDORIBONUCLEASE CAS6 1"/>
    <property type="match status" value="1"/>
</dbReference>
<dbReference type="CDD" id="cd21140">
    <property type="entry name" value="Cas6_I-like"/>
    <property type="match status" value="1"/>
</dbReference>